<dbReference type="Proteomes" id="UP000037035">
    <property type="component" value="Unassembled WGS sequence"/>
</dbReference>
<sequence>MWALSKPHELNGGEDTINKSSPPFNQRNHYKKTKPQPKSIIILSDWDKTAGNNKMGIVGIEDKNDVEITGFQECEIDEQNSSKEMVQFIQASLEGNISNEDEPPGSNCANKSKPFEALWPILNMVNFKQYPSAPSHKLLSGKSG</sequence>
<gene>
    <name evidence="2" type="ORF">VP01_3061g1</name>
</gene>
<evidence type="ECO:0000256" key="1">
    <source>
        <dbReference type="SAM" id="MobiDB-lite"/>
    </source>
</evidence>
<evidence type="ECO:0000313" key="2">
    <source>
        <dbReference type="EMBL" id="KNZ54051.1"/>
    </source>
</evidence>
<feature type="compositionally biased region" description="Polar residues" evidence="1">
    <location>
        <begin position="18"/>
        <end position="27"/>
    </location>
</feature>
<dbReference type="VEuPathDB" id="FungiDB:VP01_3061g1"/>
<name>A0A0L6UZS4_9BASI</name>
<evidence type="ECO:0000313" key="3">
    <source>
        <dbReference type="Proteomes" id="UP000037035"/>
    </source>
</evidence>
<dbReference type="AlphaFoldDB" id="A0A0L6UZS4"/>
<accession>A0A0L6UZS4</accession>
<organism evidence="2 3">
    <name type="scientific">Puccinia sorghi</name>
    <dbReference type="NCBI Taxonomy" id="27349"/>
    <lineage>
        <taxon>Eukaryota</taxon>
        <taxon>Fungi</taxon>
        <taxon>Dikarya</taxon>
        <taxon>Basidiomycota</taxon>
        <taxon>Pucciniomycotina</taxon>
        <taxon>Pucciniomycetes</taxon>
        <taxon>Pucciniales</taxon>
        <taxon>Pucciniaceae</taxon>
        <taxon>Puccinia</taxon>
    </lineage>
</organism>
<protein>
    <submittedName>
        <fullName evidence="2">Uncharacterized protein</fullName>
    </submittedName>
</protein>
<keyword evidence="3" id="KW-1185">Reference proteome</keyword>
<dbReference type="EMBL" id="LAVV01008015">
    <property type="protein sequence ID" value="KNZ54051.1"/>
    <property type="molecule type" value="Genomic_DNA"/>
</dbReference>
<feature type="region of interest" description="Disordered" evidence="1">
    <location>
        <begin position="1"/>
        <end position="38"/>
    </location>
</feature>
<reference evidence="2 3" key="1">
    <citation type="submission" date="2015-08" db="EMBL/GenBank/DDBJ databases">
        <title>Next Generation Sequencing and Analysis of the Genome of Puccinia sorghi L Schw, the Causal Agent of Maize Common Rust.</title>
        <authorList>
            <person name="Rochi L."/>
            <person name="Burguener G."/>
            <person name="Darino M."/>
            <person name="Turjanski A."/>
            <person name="Kreff E."/>
            <person name="Dieguez M.J."/>
            <person name="Sacco F."/>
        </authorList>
    </citation>
    <scope>NUCLEOTIDE SEQUENCE [LARGE SCALE GENOMIC DNA]</scope>
    <source>
        <strain evidence="2 3">RO10H11247</strain>
    </source>
</reference>
<comment type="caution">
    <text evidence="2">The sequence shown here is derived from an EMBL/GenBank/DDBJ whole genome shotgun (WGS) entry which is preliminary data.</text>
</comment>
<proteinExistence type="predicted"/>
<feature type="compositionally biased region" description="Basic and acidic residues" evidence="1">
    <location>
        <begin position="1"/>
        <end position="11"/>
    </location>
</feature>